<evidence type="ECO:0000313" key="2">
    <source>
        <dbReference type="EMBL" id="AXH69943.1"/>
    </source>
</evidence>
<keyword evidence="3" id="KW-1185">Reference proteome</keyword>
<dbReference type="KEGG" id="vg:55610362"/>
<organism evidence="2 3">
    <name type="scientific">Streptomyces phage Karimac</name>
    <dbReference type="NCBI Taxonomy" id="2283303"/>
    <lineage>
        <taxon>Viruses</taxon>
        <taxon>Duplodnaviria</taxon>
        <taxon>Heunggongvirae</taxon>
        <taxon>Uroviricota</taxon>
        <taxon>Caudoviricetes</taxon>
        <taxon>Stanwilliamsviridae</taxon>
        <taxon>Boydwoodruffvirinae</taxon>
        <taxon>Karimacvirus</taxon>
        <taxon>Karimacvirus karimac</taxon>
        <taxon>Streptomyces virus Karimac</taxon>
    </lineage>
</organism>
<dbReference type="InterPro" id="IPR011379">
    <property type="entry name" value="MazG-related_GP37"/>
</dbReference>
<reference evidence="2 3" key="1">
    <citation type="submission" date="2018-07" db="EMBL/GenBank/DDBJ databases">
        <authorList>
            <person name="Hale R.H."/>
            <person name="Adeyemo E.A."/>
            <person name="Delwel I.O."/>
            <person name="Garcia C."/>
            <person name="Hamid F."/>
            <person name="Martinez A."/>
            <person name="Perez Osorio E."/>
            <person name="Smith B."/>
            <person name="Standridge C.A."/>
            <person name="Bhuiyan S."/>
            <person name="Visi D.K."/>
            <person name="Allen M.S."/>
            <person name="Hughes L.E."/>
            <person name="Garlena R.A."/>
            <person name="Russell D.A."/>
            <person name="Pope W.H."/>
            <person name="Jacobs-Sera D."/>
            <person name="Hatfull G.F."/>
        </authorList>
    </citation>
    <scope>NUCLEOTIDE SEQUENCE [LARGE SCALE GENOMIC DNA]</scope>
</reference>
<dbReference type="InterPro" id="IPR004518">
    <property type="entry name" value="MazG-like_dom"/>
</dbReference>
<dbReference type="Pfam" id="PF03819">
    <property type="entry name" value="MazG"/>
    <property type="match status" value="1"/>
</dbReference>
<sequence>MNDLSLTDYQVTTMTTAIYPGAGSGEFEALNYCLVGMAGEVGEIMNKWGKVIRDQNSELTAEQSKDMAKEIGDVLWFSVRAVDELGFSVEEILKQNLQKLKSRQARGVLSGSGDNR</sequence>
<dbReference type="SUPFAM" id="SSF101386">
    <property type="entry name" value="all-alpha NTP pyrophosphatases"/>
    <property type="match status" value="1"/>
</dbReference>
<name>A0A345MHB2_9CAUD</name>
<protein>
    <submittedName>
        <fullName evidence="2">MazG-like nucleotide pyrophosphohydrolase</fullName>
    </submittedName>
</protein>
<dbReference type="PIRSF" id="PIRSF006639">
    <property type="entry name" value="UCP006639_pph"/>
    <property type="match status" value="1"/>
</dbReference>
<evidence type="ECO:0000313" key="3">
    <source>
        <dbReference type="Proteomes" id="UP000259862"/>
    </source>
</evidence>
<dbReference type="CDD" id="cd11541">
    <property type="entry name" value="NTP-PPase_u4"/>
    <property type="match status" value="1"/>
</dbReference>
<dbReference type="RefSeq" id="YP_009840255.1">
    <property type="nucleotide sequence ID" value="NC_048724.1"/>
</dbReference>
<dbReference type="EMBL" id="MH590599">
    <property type="protein sequence ID" value="AXH69943.1"/>
    <property type="molecule type" value="Genomic_DNA"/>
</dbReference>
<gene>
    <name evidence="2" type="primary">83</name>
    <name evidence="2" type="ORF">SEA_KARIMAC_83</name>
</gene>
<dbReference type="Gene3D" id="1.10.287.1080">
    <property type="entry name" value="MazG-like"/>
    <property type="match status" value="1"/>
</dbReference>
<evidence type="ECO:0000259" key="1">
    <source>
        <dbReference type="Pfam" id="PF03819"/>
    </source>
</evidence>
<dbReference type="Proteomes" id="UP000259862">
    <property type="component" value="Segment"/>
</dbReference>
<proteinExistence type="predicted"/>
<feature type="domain" description="NTP pyrophosphohydrolase MazG-like" evidence="1">
    <location>
        <begin position="32"/>
        <end position="104"/>
    </location>
</feature>
<accession>A0A345MHB2</accession>
<dbReference type="GO" id="GO:0016787">
    <property type="term" value="F:hydrolase activity"/>
    <property type="evidence" value="ECO:0007669"/>
    <property type="project" value="UniProtKB-KW"/>
</dbReference>
<keyword evidence="2" id="KW-0378">Hydrolase</keyword>
<dbReference type="GeneID" id="55610362"/>